<evidence type="ECO:0000313" key="1">
    <source>
        <dbReference type="EMBL" id="KAK7796347.1"/>
    </source>
</evidence>
<reference evidence="1 2" key="1">
    <citation type="journal article" date="2023" name="bioRxiv">
        <title>Conserved and derived expression patterns and positive selection on dental genes reveal complex evolutionary context of ever-growing rodent molars.</title>
        <authorList>
            <person name="Calamari Z.T."/>
            <person name="Song A."/>
            <person name="Cohen E."/>
            <person name="Akter M."/>
            <person name="Roy R.D."/>
            <person name="Hallikas O."/>
            <person name="Christensen M.M."/>
            <person name="Li P."/>
            <person name="Marangoni P."/>
            <person name="Jernvall J."/>
            <person name="Klein O.D."/>
        </authorList>
    </citation>
    <scope>NUCLEOTIDE SEQUENCE [LARGE SCALE GENOMIC DNA]</scope>
    <source>
        <strain evidence="1">V071</strain>
    </source>
</reference>
<gene>
    <name evidence="1" type="ORF">U0070_008018</name>
</gene>
<dbReference type="InterPro" id="IPR039153">
    <property type="entry name" value="FATE1"/>
</dbReference>
<dbReference type="GO" id="GO:0044233">
    <property type="term" value="C:mitochondria-associated endoplasmic reticulum membrane contact site"/>
    <property type="evidence" value="ECO:0007669"/>
    <property type="project" value="TreeGrafter"/>
</dbReference>
<dbReference type="GO" id="GO:0031625">
    <property type="term" value="F:ubiquitin protein ligase binding"/>
    <property type="evidence" value="ECO:0007669"/>
    <property type="project" value="TreeGrafter"/>
</dbReference>
<protein>
    <submittedName>
        <fullName evidence="1">Uncharacterized protein</fullName>
    </submittedName>
</protein>
<evidence type="ECO:0000313" key="2">
    <source>
        <dbReference type="Proteomes" id="UP001488838"/>
    </source>
</evidence>
<proteinExistence type="predicted"/>
<name>A0AAW0H536_MYOGA</name>
<dbReference type="GO" id="GO:0043066">
    <property type="term" value="P:negative regulation of apoptotic process"/>
    <property type="evidence" value="ECO:0007669"/>
    <property type="project" value="TreeGrafter"/>
</dbReference>
<dbReference type="GO" id="GO:0005783">
    <property type="term" value="C:endoplasmic reticulum"/>
    <property type="evidence" value="ECO:0007669"/>
    <property type="project" value="TreeGrafter"/>
</dbReference>
<comment type="caution">
    <text evidence="1">The sequence shown here is derived from an EMBL/GenBank/DDBJ whole genome shotgun (WGS) entry which is preliminary data.</text>
</comment>
<dbReference type="PANTHER" id="PTHR21128">
    <property type="entry name" value="FETAL AND ADULT TESTIS-EXPRESSED TRANSCRIPT PROTEIN"/>
    <property type="match status" value="1"/>
</dbReference>
<dbReference type="EMBL" id="JBBHLL010001240">
    <property type="protein sequence ID" value="KAK7796347.1"/>
    <property type="molecule type" value="Genomic_DNA"/>
</dbReference>
<dbReference type="GO" id="GO:0051562">
    <property type="term" value="P:negative regulation of mitochondrial calcium ion concentration"/>
    <property type="evidence" value="ECO:0007669"/>
    <property type="project" value="TreeGrafter"/>
</dbReference>
<dbReference type="PANTHER" id="PTHR21128:SF0">
    <property type="entry name" value="FETAL AND ADULT TESTIS-EXPRESSED TRANSCRIPT PROTEIN"/>
    <property type="match status" value="1"/>
</dbReference>
<keyword evidence="2" id="KW-1185">Reference proteome</keyword>
<dbReference type="GO" id="GO:0005741">
    <property type="term" value="C:mitochondrial outer membrane"/>
    <property type="evidence" value="ECO:0007669"/>
    <property type="project" value="TreeGrafter"/>
</dbReference>
<organism evidence="1 2">
    <name type="scientific">Myodes glareolus</name>
    <name type="common">Bank vole</name>
    <name type="synonym">Clethrionomys glareolus</name>
    <dbReference type="NCBI Taxonomy" id="447135"/>
    <lineage>
        <taxon>Eukaryota</taxon>
        <taxon>Metazoa</taxon>
        <taxon>Chordata</taxon>
        <taxon>Craniata</taxon>
        <taxon>Vertebrata</taxon>
        <taxon>Euteleostomi</taxon>
        <taxon>Mammalia</taxon>
        <taxon>Eutheria</taxon>
        <taxon>Euarchontoglires</taxon>
        <taxon>Glires</taxon>
        <taxon>Rodentia</taxon>
        <taxon>Myomorpha</taxon>
        <taxon>Muroidea</taxon>
        <taxon>Cricetidae</taxon>
        <taxon>Arvicolinae</taxon>
        <taxon>Myodes</taxon>
    </lineage>
</organism>
<dbReference type="AlphaFoldDB" id="A0AAW0H536"/>
<dbReference type="Proteomes" id="UP001488838">
    <property type="component" value="Unassembled WGS sequence"/>
</dbReference>
<sequence>MEVMRRQMQVISGCLHALKDRDATWCHKEVVLCSLLVSLCAAHL</sequence>
<accession>A0AAW0H536</accession>